<dbReference type="EMBL" id="VYTZ01000020">
    <property type="protein sequence ID" value="KAA9373803.1"/>
    <property type="molecule type" value="Genomic_DNA"/>
</dbReference>
<evidence type="ECO:0000259" key="3">
    <source>
        <dbReference type="Pfam" id="PF00296"/>
    </source>
</evidence>
<keyword evidence="5" id="KW-1185">Reference proteome</keyword>
<dbReference type="Proteomes" id="UP000327011">
    <property type="component" value="Unassembled WGS sequence"/>
</dbReference>
<dbReference type="InterPro" id="IPR050766">
    <property type="entry name" value="Bact_Lucif_Oxidored"/>
</dbReference>
<evidence type="ECO:0000256" key="1">
    <source>
        <dbReference type="ARBA" id="ARBA00023002"/>
    </source>
</evidence>
<dbReference type="GO" id="GO:0005829">
    <property type="term" value="C:cytosol"/>
    <property type="evidence" value="ECO:0007669"/>
    <property type="project" value="TreeGrafter"/>
</dbReference>
<dbReference type="InterPro" id="IPR011251">
    <property type="entry name" value="Luciferase-like_dom"/>
</dbReference>
<dbReference type="RefSeq" id="WP_150939823.1">
    <property type="nucleotide sequence ID" value="NZ_VYTZ01000020.1"/>
</dbReference>
<comment type="caution">
    <text evidence="4">The sequence shown here is derived from an EMBL/GenBank/DDBJ whole genome shotgun (WGS) entry which is preliminary data.</text>
</comment>
<proteinExistence type="predicted"/>
<reference evidence="4 5" key="1">
    <citation type="submission" date="2019-09" db="EMBL/GenBank/DDBJ databases">
        <title>Screening of Novel Bioactive Compounds from Soil-Associated.</title>
        <authorList>
            <person name="Gong X."/>
        </authorList>
    </citation>
    <scope>NUCLEOTIDE SEQUENCE [LARGE SCALE GENOMIC DNA]</scope>
    <source>
        <strain evidence="4 5">Gxj-6</strain>
    </source>
</reference>
<dbReference type="GO" id="GO:0016705">
    <property type="term" value="F:oxidoreductase activity, acting on paired donors, with incorporation or reduction of molecular oxygen"/>
    <property type="evidence" value="ECO:0007669"/>
    <property type="project" value="InterPro"/>
</dbReference>
<organism evidence="4 5">
    <name type="scientific">Microbispora cellulosiformans</name>
    <dbReference type="NCBI Taxonomy" id="2614688"/>
    <lineage>
        <taxon>Bacteria</taxon>
        <taxon>Bacillati</taxon>
        <taxon>Actinomycetota</taxon>
        <taxon>Actinomycetes</taxon>
        <taxon>Streptosporangiales</taxon>
        <taxon>Streptosporangiaceae</taxon>
        <taxon>Microbispora</taxon>
    </lineage>
</organism>
<evidence type="ECO:0000313" key="5">
    <source>
        <dbReference type="Proteomes" id="UP000327011"/>
    </source>
</evidence>
<dbReference type="Pfam" id="PF00296">
    <property type="entry name" value="Bac_luciferase"/>
    <property type="match status" value="1"/>
</dbReference>
<dbReference type="Gene3D" id="3.20.20.30">
    <property type="entry name" value="Luciferase-like domain"/>
    <property type="match status" value="1"/>
</dbReference>
<evidence type="ECO:0000256" key="2">
    <source>
        <dbReference type="ARBA" id="ARBA00023033"/>
    </source>
</evidence>
<dbReference type="AlphaFoldDB" id="A0A5J5JRZ1"/>
<keyword evidence="1" id="KW-0560">Oxidoreductase</keyword>
<accession>A0A5J5JRZ1</accession>
<name>A0A5J5JRZ1_9ACTN</name>
<dbReference type="SUPFAM" id="SSF51679">
    <property type="entry name" value="Bacterial luciferase-like"/>
    <property type="match status" value="1"/>
</dbReference>
<protein>
    <submittedName>
        <fullName evidence="4">LLM class flavin-dependent oxidoreductase</fullName>
    </submittedName>
</protein>
<keyword evidence="2" id="KW-0503">Monooxygenase</keyword>
<feature type="domain" description="Luciferase-like" evidence="3">
    <location>
        <begin position="1"/>
        <end position="341"/>
    </location>
</feature>
<dbReference type="InterPro" id="IPR036661">
    <property type="entry name" value="Luciferase-like_sf"/>
</dbReference>
<dbReference type="PANTHER" id="PTHR30137:SF8">
    <property type="entry name" value="BLR5498 PROTEIN"/>
    <property type="match status" value="1"/>
</dbReference>
<dbReference type="GO" id="GO:0004497">
    <property type="term" value="F:monooxygenase activity"/>
    <property type="evidence" value="ECO:0007669"/>
    <property type="project" value="UniProtKB-KW"/>
</dbReference>
<evidence type="ECO:0000313" key="4">
    <source>
        <dbReference type="EMBL" id="KAA9373803.1"/>
    </source>
</evidence>
<sequence>MRFGLFYHHQVPKPWTEDSEERVLKESLEQIELADRLGYDYVWETEHHFMEEYSHSAAPEVFLAAAAARTKNIRLAHGIVSIPPNVNHPVRVAERLATLDLISGGRVDFGSGQGSTQLEVGAFDVERDKKREQWREAIDVITRMLTEVPFTGHKGQWINVPPRNVVPKPKQKPHPPLWVACSSPETVEYAARNGMGALSFAFVSPEEAKERVETYYDLIASEECVPAGYAVNPNFALVMPFMCHEDEETALDRGVHGAHFFAYSFLHYWMHGAHRPGATDIAKDFAENRDAFGFSRHLPPETRADMDPDLLARIDNLRKAIGTPDQLRELVRSYEEVGVDQIIFQVQIGANKHEHICESLELFAREVMPEFAERREELDAAKAARLEVPIKDALSRHQPATVDVSHVVISAEQAEMLENTDDEDD</sequence>
<dbReference type="PANTHER" id="PTHR30137">
    <property type="entry name" value="LUCIFERASE-LIKE MONOOXYGENASE"/>
    <property type="match status" value="1"/>
</dbReference>
<gene>
    <name evidence="4" type="ORF">F5972_34145</name>
</gene>